<dbReference type="Proteomes" id="UP001497480">
    <property type="component" value="Unassembled WGS sequence"/>
</dbReference>
<name>A0AAV1WBR8_LUPLU</name>
<comment type="caution">
    <text evidence="3">The sequence shown here is derived from an EMBL/GenBank/DDBJ whole genome shotgun (WGS) entry which is preliminary data.</text>
</comment>
<reference evidence="3 4" key="1">
    <citation type="submission" date="2024-03" db="EMBL/GenBank/DDBJ databases">
        <authorList>
            <person name="Martinez-Hernandez J."/>
        </authorList>
    </citation>
    <scope>NUCLEOTIDE SEQUENCE [LARGE SCALE GENOMIC DNA]</scope>
</reference>
<dbReference type="AlphaFoldDB" id="A0AAV1WBR8"/>
<dbReference type="EMBL" id="CAXHTB010000005">
    <property type="protein sequence ID" value="CAL0306588.1"/>
    <property type="molecule type" value="Genomic_DNA"/>
</dbReference>
<evidence type="ECO:0000256" key="1">
    <source>
        <dbReference type="SAM" id="Phobius"/>
    </source>
</evidence>
<keyword evidence="1" id="KW-0472">Membrane</keyword>
<accession>A0AAV1WBR8</accession>
<evidence type="ECO:0000313" key="4">
    <source>
        <dbReference type="Proteomes" id="UP001497480"/>
    </source>
</evidence>
<keyword evidence="1" id="KW-0812">Transmembrane</keyword>
<proteinExistence type="predicted"/>
<feature type="transmembrane region" description="Helical" evidence="1">
    <location>
        <begin position="50"/>
        <end position="70"/>
    </location>
</feature>
<gene>
    <name evidence="2" type="ORF">LLUT_LOCUS4205</name>
    <name evidence="3" type="ORF">LLUT_LOCUS7648</name>
</gene>
<dbReference type="EMBL" id="CAXHTB010000003">
    <property type="protein sequence ID" value="CAL0303145.1"/>
    <property type="molecule type" value="Genomic_DNA"/>
</dbReference>
<keyword evidence="4" id="KW-1185">Reference proteome</keyword>
<organism evidence="3 4">
    <name type="scientific">Lupinus luteus</name>
    <name type="common">European yellow lupine</name>
    <dbReference type="NCBI Taxonomy" id="3873"/>
    <lineage>
        <taxon>Eukaryota</taxon>
        <taxon>Viridiplantae</taxon>
        <taxon>Streptophyta</taxon>
        <taxon>Embryophyta</taxon>
        <taxon>Tracheophyta</taxon>
        <taxon>Spermatophyta</taxon>
        <taxon>Magnoliopsida</taxon>
        <taxon>eudicotyledons</taxon>
        <taxon>Gunneridae</taxon>
        <taxon>Pentapetalae</taxon>
        <taxon>rosids</taxon>
        <taxon>fabids</taxon>
        <taxon>Fabales</taxon>
        <taxon>Fabaceae</taxon>
        <taxon>Papilionoideae</taxon>
        <taxon>50 kb inversion clade</taxon>
        <taxon>genistoids sensu lato</taxon>
        <taxon>core genistoids</taxon>
        <taxon>Genisteae</taxon>
        <taxon>Lupinus</taxon>
    </lineage>
</organism>
<sequence>MLQLRHMNLVWLLIYLDQRILSNMQRDACTARDTAATVKMFESYSLLSAMFNYVLLFVNHFLVFGLYKALPYELNSSTCSKVEFVMLLILSKLCTQLQFMLKDS</sequence>
<keyword evidence="1" id="KW-1133">Transmembrane helix</keyword>
<protein>
    <submittedName>
        <fullName evidence="3">Uncharacterized protein</fullName>
    </submittedName>
</protein>
<evidence type="ECO:0000313" key="3">
    <source>
        <dbReference type="EMBL" id="CAL0306588.1"/>
    </source>
</evidence>
<evidence type="ECO:0000313" key="2">
    <source>
        <dbReference type="EMBL" id="CAL0303145.1"/>
    </source>
</evidence>